<accession>A0A835XK83</accession>
<gene>
    <name evidence="3" type="ORF">HYH03_016306</name>
</gene>
<dbReference type="PANTHER" id="PTHR13318:SF190">
    <property type="entry name" value="PARTNER OF PAIRED, ISOFORM B"/>
    <property type="match status" value="1"/>
</dbReference>
<dbReference type="AlphaFoldDB" id="A0A835XK83"/>
<dbReference type="SUPFAM" id="SSF52047">
    <property type="entry name" value="RNI-like"/>
    <property type="match status" value="1"/>
</dbReference>
<dbReference type="GO" id="GO:0005930">
    <property type="term" value="C:axoneme"/>
    <property type="evidence" value="ECO:0007669"/>
    <property type="project" value="UniProtKB-SubCell"/>
</dbReference>
<dbReference type="SMART" id="SM00367">
    <property type="entry name" value="LRR_CC"/>
    <property type="match status" value="6"/>
</dbReference>
<proteinExistence type="predicted"/>
<feature type="domain" description="F-box/LRR-repeat protein 15/At3g58940/PEG3-like LRR" evidence="2">
    <location>
        <begin position="124"/>
        <end position="220"/>
    </location>
</feature>
<dbReference type="GO" id="GO:0019005">
    <property type="term" value="C:SCF ubiquitin ligase complex"/>
    <property type="evidence" value="ECO:0007669"/>
    <property type="project" value="TreeGrafter"/>
</dbReference>
<dbReference type="Pfam" id="PF24758">
    <property type="entry name" value="LRR_At5g56370"/>
    <property type="match status" value="1"/>
</dbReference>
<evidence type="ECO:0000313" key="4">
    <source>
        <dbReference type="Proteomes" id="UP000612055"/>
    </source>
</evidence>
<comment type="caution">
    <text evidence="3">The sequence shown here is derived from an EMBL/GenBank/DDBJ whole genome shotgun (WGS) entry which is preliminary data.</text>
</comment>
<sequence length="386" mass="40644">MSGCSLYSADLLGSLARSCPSLRSLVARGCESIGDRGIIEGLLGAPDYCRLQLEHLDLQGVRFSQDKEEGGEDLARAVARLVGPRLTTLRLGWLGEASPEPELYQGDLRIVMELLARSGEHLRLLDLAGCCSSSGCEEALPAAFARLSSLRILNLSYWQGGPGLGLGLRGCAATCLTELRLRGVECVTDEDLAPLFAANPRLETVNLSCCSQITDASLRSLAAAAAASLTSLDVCYASGMTVQGVLFAAVAFPGLLEFGFSGFEALRDGDVDTIASLLPGLRLIGIGGCLDLTDASLKAIAAHCGPTLEALYASDLPLVSPAGLDALLGGACPCLRRLALERCPRLGPQELRSVRRLPWGEEDLDLPLPEAVARENPFLARPAAQG</sequence>
<organism evidence="3 4">
    <name type="scientific">Edaphochlamys debaryana</name>
    <dbReference type="NCBI Taxonomy" id="47281"/>
    <lineage>
        <taxon>Eukaryota</taxon>
        <taxon>Viridiplantae</taxon>
        <taxon>Chlorophyta</taxon>
        <taxon>core chlorophytes</taxon>
        <taxon>Chlorophyceae</taxon>
        <taxon>CS clade</taxon>
        <taxon>Chlamydomonadales</taxon>
        <taxon>Chlamydomonadales incertae sedis</taxon>
        <taxon>Edaphochlamys</taxon>
    </lineage>
</organism>
<dbReference type="OrthoDB" id="550575at2759"/>
<dbReference type="Proteomes" id="UP000612055">
    <property type="component" value="Unassembled WGS sequence"/>
</dbReference>
<dbReference type="GO" id="GO:0031146">
    <property type="term" value="P:SCF-dependent proteasomal ubiquitin-dependent protein catabolic process"/>
    <property type="evidence" value="ECO:0007669"/>
    <property type="project" value="TreeGrafter"/>
</dbReference>
<dbReference type="Gene3D" id="3.80.10.10">
    <property type="entry name" value="Ribonuclease Inhibitor"/>
    <property type="match status" value="1"/>
</dbReference>
<evidence type="ECO:0000313" key="3">
    <source>
        <dbReference type="EMBL" id="KAG2484920.1"/>
    </source>
</evidence>
<comment type="subcellular location">
    <subcellularLocation>
        <location evidence="1">Cytoplasm</location>
        <location evidence="1">Cytoskeleton</location>
        <location evidence="1">Cilium axoneme</location>
    </subcellularLocation>
</comment>
<dbReference type="EMBL" id="JAEHOE010000139">
    <property type="protein sequence ID" value="KAG2484920.1"/>
    <property type="molecule type" value="Genomic_DNA"/>
</dbReference>
<evidence type="ECO:0000259" key="2">
    <source>
        <dbReference type="Pfam" id="PF24758"/>
    </source>
</evidence>
<reference evidence="3" key="1">
    <citation type="journal article" date="2020" name="bioRxiv">
        <title>Comparative genomics of Chlamydomonas.</title>
        <authorList>
            <person name="Craig R.J."/>
            <person name="Hasan A.R."/>
            <person name="Ness R.W."/>
            <person name="Keightley P.D."/>
        </authorList>
    </citation>
    <scope>NUCLEOTIDE SEQUENCE</scope>
    <source>
        <strain evidence="3">CCAP 11/70</strain>
    </source>
</reference>
<keyword evidence="4" id="KW-1185">Reference proteome</keyword>
<dbReference type="PANTHER" id="PTHR13318">
    <property type="entry name" value="PARTNER OF PAIRED, ISOFORM B-RELATED"/>
    <property type="match status" value="1"/>
</dbReference>
<evidence type="ECO:0000256" key="1">
    <source>
        <dbReference type="ARBA" id="ARBA00004430"/>
    </source>
</evidence>
<protein>
    <recommendedName>
        <fullName evidence="2">F-box/LRR-repeat protein 15/At3g58940/PEG3-like LRR domain-containing protein</fullName>
    </recommendedName>
</protein>
<dbReference type="InterPro" id="IPR006553">
    <property type="entry name" value="Leu-rich_rpt_Cys-con_subtyp"/>
</dbReference>
<name>A0A835XK83_9CHLO</name>
<dbReference type="InterPro" id="IPR032675">
    <property type="entry name" value="LRR_dom_sf"/>
</dbReference>
<dbReference type="InterPro" id="IPR055411">
    <property type="entry name" value="LRR_FXL15/At3g58940/PEG3-like"/>
</dbReference>